<dbReference type="Pfam" id="PF00443">
    <property type="entry name" value="UCH"/>
    <property type="match status" value="2"/>
</dbReference>
<dbReference type="EMBL" id="JBBPBM010000013">
    <property type="protein sequence ID" value="KAK8562214.1"/>
    <property type="molecule type" value="Genomic_DNA"/>
</dbReference>
<feature type="domain" description="USP" evidence="2">
    <location>
        <begin position="295"/>
        <end position="859"/>
    </location>
</feature>
<evidence type="ECO:0000313" key="3">
    <source>
        <dbReference type="EMBL" id="KAK8562214.1"/>
    </source>
</evidence>
<reference evidence="3 4" key="1">
    <citation type="journal article" date="2024" name="G3 (Bethesda)">
        <title>Genome assembly of Hibiscus sabdariffa L. provides insights into metabolisms of medicinal natural products.</title>
        <authorList>
            <person name="Kim T."/>
        </authorList>
    </citation>
    <scope>NUCLEOTIDE SEQUENCE [LARGE SCALE GENOMIC DNA]</scope>
    <source>
        <strain evidence="3">TK-2024</strain>
        <tissue evidence="3">Old leaves</tissue>
    </source>
</reference>
<name>A0ABR2EJP5_9ROSI</name>
<dbReference type="PANTHER" id="PTHR21646:SF75">
    <property type="entry name" value="UBIQUITIN CARBOXYL-TERMINAL HYDROLASE"/>
    <property type="match status" value="1"/>
</dbReference>
<dbReference type="SUPFAM" id="SSF54001">
    <property type="entry name" value="Cysteine proteinases"/>
    <property type="match status" value="1"/>
</dbReference>
<dbReference type="InterPro" id="IPR050185">
    <property type="entry name" value="Ub_carboxyl-term_hydrolase"/>
</dbReference>
<evidence type="ECO:0000256" key="1">
    <source>
        <dbReference type="SAM" id="MobiDB-lite"/>
    </source>
</evidence>
<dbReference type="InterPro" id="IPR001394">
    <property type="entry name" value="Peptidase_C19_UCH"/>
</dbReference>
<accession>A0ABR2EJP5</accession>
<evidence type="ECO:0000313" key="4">
    <source>
        <dbReference type="Proteomes" id="UP001472677"/>
    </source>
</evidence>
<dbReference type="InterPro" id="IPR057372">
    <property type="entry name" value="Ubiquitin_UBP8/5"/>
</dbReference>
<gene>
    <name evidence="3" type="ORF">V6N12_049261</name>
</gene>
<organism evidence="3 4">
    <name type="scientific">Hibiscus sabdariffa</name>
    <name type="common">roselle</name>
    <dbReference type="NCBI Taxonomy" id="183260"/>
    <lineage>
        <taxon>Eukaryota</taxon>
        <taxon>Viridiplantae</taxon>
        <taxon>Streptophyta</taxon>
        <taxon>Embryophyta</taxon>
        <taxon>Tracheophyta</taxon>
        <taxon>Spermatophyta</taxon>
        <taxon>Magnoliopsida</taxon>
        <taxon>eudicotyledons</taxon>
        <taxon>Gunneridae</taxon>
        <taxon>Pentapetalae</taxon>
        <taxon>rosids</taxon>
        <taxon>malvids</taxon>
        <taxon>Malvales</taxon>
        <taxon>Malvaceae</taxon>
        <taxon>Malvoideae</taxon>
        <taxon>Hibiscus</taxon>
    </lineage>
</organism>
<dbReference type="PROSITE" id="PS50235">
    <property type="entry name" value="USP_3"/>
    <property type="match status" value="1"/>
</dbReference>
<comment type="caution">
    <text evidence="3">The sequence shown here is derived from an EMBL/GenBank/DDBJ whole genome shotgun (WGS) entry which is preliminary data.</text>
</comment>
<dbReference type="Proteomes" id="UP001472677">
    <property type="component" value="Unassembled WGS sequence"/>
</dbReference>
<dbReference type="InterPro" id="IPR028889">
    <property type="entry name" value="USP"/>
</dbReference>
<sequence>MNGIKEKLNFPIIFIIAKTTTRLLSLNLAKLSLSSFRLFKAVLSRAARAAVLLSMDDLFSSEDDDHLFDLDYHPYARKRPFSSRLDCDEYDEPDDDDTNRHKLYLVPYRWWREAQRSVADQIGGILYTVSSNDDSGDSEIVLDLRKEESSTSRDKVEEGVSGREYALVNEALWLRTLKWHNDSKSSMEDATYHHVSEVQSQEVFPLQIRLSFSPEKNSLLVKISLKDNTVDLYRRACFIFSSQFELLQIWDFSGQTSQFLKSERINLPNISPSKPGKEVLLELNVHGFFVSTKESNERLVEWQRITLCAIQCLVHTPQLVDYFLGDYQKDINHENPLGMNGELALSFGELLRKLWAPGATPVAPRMFKFKLSKFAPQFSGYNQHDSQEFLAFLLDGLHEDLNRVKHKPYIEAKDVEARPDEEVADEYWQNHLARNDSIIVDVCQGQYRSTLVCPVCKKVSVTFDPFMYLTLPLPSTTMRTITVTVFNTDGIVLPTPFTFTVPKSGRLKDLLDKLSVACSLRSDETLLVAEIYKNQIFRLLDDPSDSLALIRDDDRLVAYRLPKVSETYPLVVFSHQQLERPYSFGVMASNWKPFGVPLVSRMQSLSRGSEIRNQFLKLISPFLMSVEDSLNDYDGDEIRNTVSGTSKMEETVSPLVSDSDAGSDSVVENDSNQNIDFKFYFVDKMDPVEIMMNEPVPVLRDTKQLDVSVHWPDKMIEKYDTCLLSSLPEVFKPQLFTRSTQESISLYKCLEGFLQEEPLGPDDMWYCPRCKKPQQANKKLDLWRLPEILVIHLKRFSYSRFFKNKLETNHYGGMGGGHYTAFVDLGHGRWYEFDDDRVFPVSEDRIKTSAAYVLFYRRVKVVDVFITYNNRKRRPKSAVFAFVRFKEADTVIKGNKRIMDGYRIKVFIAWNDVKQEKKSMEREGIKRSTFKKKYLRSFKEVLLGKKRPASTPSALRKAAIHCDPNASS</sequence>
<dbReference type="InterPro" id="IPR038765">
    <property type="entry name" value="Papain-like_cys_pep_sf"/>
</dbReference>
<protein>
    <recommendedName>
        <fullName evidence="2">USP domain-containing protein</fullName>
    </recommendedName>
</protein>
<evidence type="ECO:0000259" key="2">
    <source>
        <dbReference type="PROSITE" id="PS50235"/>
    </source>
</evidence>
<feature type="region of interest" description="Disordered" evidence="1">
    <location>
        <begin position="643"/>
        <end position="667"/>
    </location>
</feature>
<dbReference type="Gene3D" id="3.90.70.10">
    <property type="entry name" value="Cysteine proteinases"/>
    <property type="match status" value="2"/>
</dbReference>
<dbReference type="PANTHER" id="PTHR21646">
    <property type="entry name" value="UBIQUITIN CARBOXYL-TERMINAL HYDROLASE"/>
    <property type="match status" value="1"/>
</dbReference>
<proteinExistence type="predicted"/>
<dbReference type="Pfam" id="PF25242">
    <property type="entry name" value="Ubiquitin_UBP8"/>
    <property type="match status" value="1"/>
</dbReference>
<feature type="compositionally biased region" description="Low complexity" evidence="1">
    <location>
        <begin position="656"/>
        <end position="666"/>
    </location>
</feature>
<keyword evidence="4" id="KW-1185">Reference proteome</keyword>
<dbReference type="CDD" id="cd00590">
    <property type="entry name" value="RRM_SF"/>
    <property type="match status" value="1"/>
</dbReference>